<feature type="region of interest" description="Disordered" evidence="2">
    <location>
        <begin position="595"/>
        <end position="641"/>
    </location>
</feature>
<evidence type="ECO:0000256" key="1">
    <source>
        <dbReference type="SAM" id="Coils"/>
    </source>
</evidence>
<protein>
    <submittedName>
        <fullName evidence="3">(spotted green pufferfish) hypothetical protein</fullName>
    </submittedName>
</protein>
<accession>Q4RH02</accession>
<dbReference type="OrthoDB" id="8963519at2759"/>
<evidence type="ECO:0000256" key="2">
    <source>
        <dbReference type="SAM" id="MobiDB-lite"/>
    </source>
</evidence>
<dbReference type="EMBL" id="CAAE01015081">
    <property type="protein sequence ID" value="CAG12330.1"/>
    <property type="molecule type" value="Genomic_DNA"/>
</dbReference>
<keyword evidence="1" id="KW-0175">Coiled coil</keyword>
<organism evidence="3">
    <name type="scientific">Tetraodon nigroviridis</name>
    <name type="common">Spotted green pufferfish</name>
    <name type="synonym">Chelonodon nigroviridis</name>
    <dbReference type="NCBI Taxonomy" id="99883"/>
    <lineage>
        <taxon>Eukaryota</taxon>
        <taxon>Metazoa</taxon>
        <taxon>Chordata</taxon>
        <taxon>Craniata</taxon>
        <taxon>Vertebrata</taxon>
        <taxon>Euteleostomi</taxon>
        <taxon>Actinopterygii</taxon>
        <taxon>Neopterygii</taxon>
        <taxon>Teleostei</taxon>
        <taxon>Neoteleostei</taxon>
        <taxon>Acanthomorphata</taxon>
        <taxon>Eupercaria</taxon>
        <taxon>Tetraodontiformes</taxon>
        <taxon>Tetradontoidea</taxon>
        <taxon>Tetraodontidae</taxon>
        <taxon>Tetraodon</taxon>
    </lineage>
</organism>
<proteinExistence type="predicted"/>
<dbReference type="KEGG" id="tng:GSTEN00034579G001"/>
<feature type="compositionally biased region" description="Basic and acidic residues" evidence="2">
    <location>
        <begin position="496"/>
        <end position="510"/>
    </location>
</feature>
<dbReference type="AlphaFoldDB" id="Q4RH02"/>
<feature type="region of interest" description="Disordered" evidence="2">
    <location>
        <begin position="449"/>
        <end position="510"/>
    </location>
</feature>
<evidence type="ECO:0000313" key="3">
    <source>
        <dbReference type="EMBL" id="CAG12330.1"/>
    </source>
</evidence>
<reference evidence="3" key="2">
    <citation type="submission" date="2004-02" db="EMBL/GenBank/DDBJ databases">
        <authorList>
            <consortium name="Genoscope"/>
            <consortium name="Whitehead Institute Centre for Genome Research"/>
        </authorList>
    </citation>
    <scope>NUCLEOTIDE SEQUENCE</scope>
</reference>
<feature type="coiled-coil region" evidence="1">
    <location>
        <begin position="32"/>
        <end position="100"/>
    </location>
</feature>
<sequence length="641" mass="72115">MDGEGDDKAATPTGHPVHNILQLVMEQLQPLLQGFNRSLEHLSQQVAELARNKEHMRSEQQLMEVQATPLDGSDQVDQDREDLQARLEQNQKQRTQMENRLHSQHVMLHHNLTSFKADVDLKLKRHQKMLQASLQAMNATLAELKLVPDQPSEPVALWEAIKRLDNLVVNNTVEVHSLVEDMELTSGTIQLLRQDFKGLVKQINQTARTSQVQFMETGLEVEAAKEVVLRRVAELAGNLSQQSERLQEMDVDVDYLYTTLYNDNSSSDCGCKSLKAALARLERGVANVTALAKKNQLALEEDSKRVVAQWGGASEWEPAVQVIQQDLQQVKEALVLFRTQTLDSSLAQFNTSLTQLSDEVSVLNESNRKLADNMQRWSGSFKSLLKDVIRHSDALGLLLGEEVSEFLEWPVQDHKVYSIPVLREQLALLQEQLKGHNLSISSLLAQRSGTREEVPSADQPSSSSLSGSTDRWTGDKRTARRRVSGVERQPLPQAGRDPEHRADGSGSRNLERMVDELKLKVLWLEQRQSNTSAERGATPSDVGAKLQAELAWLKKGLEEHLRMFKNVFSNADLLEKTQATLELDKLWNLIKSNDGKKEKKKNNMRGGRGRKRGTEDKTRKEGGKRQGSDTPLRFGLNTADV</sequence>
<gene>
    <name evidence="3" type="ORF">GSTENG00034579001</name>
</gene>
<feature type="compositionally biased region" description="Basic residues" evidence="2">
    <location>
        <begin position="598"/>
        <end position="611"/>
    </location>
</feature>
<feature type="compositionally biased region" description="Basic and acidic residues" evidence="2">
    <location>
        <begin position="612"/>
        <end position="627"/>
    </location>
</feature>
<comment type="caution">
    <text evidence="3">The sequence shown here is derived from an EMBL/GenBank/DDBJ whole genome shotgun (WGS) entry which is preliminary data.</text>
</comment>
<name>Q4RH02_TETNG</name>
<reference evidence="3" key="1">
    <citation type="journal article" date="2004" name="Nature">
        <title>Genome duplication in the teleost fish Tetraodon nigroviridis reveals the early vertebrate proto-karyotype.</title>
        <authorList>
            <person name="Jaillon O."/>
            <person name="Aury J.-M."/>
            <person name="Brunet F."/>
            <person name="Petit J.-L."/>
            <person name="Stange-Thomann N."/>
            <person name="Mauceli E."/>
            <person name="Bouneau L."/>
            <person name="Fischer C."/>
            <person name="Ozouf-Costaz C."/>
            <person name="Bernot A."/>
            <person name="Nicaud S."/>
            <person name="Jaffe D."/>
            <person name="Fisher S."/>
            <person name="Lutfalla G."/>
            <person name="Dossat C."/>
            <person name="Segurens B."/>
            <person name="Dasilva C."/>
            <person name="Salanoubat M."/>
            <person name="Levy M."/>
            <person name="Boudet N."/>
            <person name="Castellano S."/>
            <person name="Anthouard V."/>
            <person name="Jubin C."/>
            <person name="Castelli V."/>
            <person name="Katinka M."/>
            <person name="Vacherie B."/>
            <person name="Biemont C."/>
            <person name="Skalli Z."/>
            <person name="Cattolico L."/>
            <person name="Poulain J."/>
            <person name="De Berardinis V."/>
            <person name="Cruaud C."/>
            <person name="Duprat S."/>
            <person name="Brottier P."/>
            <person name="Coutanceau J.-P."/>
            <person name="Gouzy J."/>
            <person name="Parra G."/>
            <person name="Lardier G."/>
            <person name="Chapple C."/>
            <person name="McKernan K.J."/>
            <person name="McEwan P."/>
            <person name="Bosak S."/>
            <person name="Kellis M."/>
            <person name="Volff J.-N."/>
            <person name="Guigo R."/>
            <person name="Zody M.C."/>
            <person name="Mesirov J."/>
            <person name="Lindblad-Toh K."/>
            <person name="Birren B."/>
            <person name="Nusbaum C."/>
            <person name="Kahn D."/>
            <person name="Robinson-Rechavi M."/>
            <person name="Laudet V."/>
            <person name="Schachter V."/>
            <person name="Quetier F."/>
            <person name="Saurin W."/>
            <person name="Scarpelli C."/>
            <person name="Wincker P."/>
            <person name="Lander E.S."/>
            <person name="Weissenbach J."/>
            <person name="Roest Crollius H."/>
        </authorList>
    </citation>
    <scope>NUCLEOTIDE SEQUENCE [LARGE SCALE GENOMIC DNA]</scope>
</reference>